<dbReference type="AlphaFoldDB" id="A0A317XAD7"/>
<name>A0A317XAD7_9EURO</name>
<protein>
    <submittedName>
        <fullName evidence="1">Uncharacterized protein</fullName>
    </submittedName>
</protein>
<evidence type="ECO:0000313" key="2">
    <source>
        <dbReference type="Proteomes" id="UP000246702"/>
    </source>
</evidence>
<keyword evidence="2" id="KW-1185">Reference proteome</keyword>
<dbReference type="RefSeq" id="XP_025470659.1">
    <property type="nucleotide sequence ID" value="XM_025606836.1"/>
</dbReference>
<dbReference type="Proteomes" id="UP000246702">
    <property type="component" value="Unassembled WGS sequence"/>
</dbReference>
<reference evidence="1 2" key="1">
    <citation type="submission" date="2016-12" db="EMBL/GenBank/DDBJ databases">
        <title>The genomes of Aspergillus section Nigri reveals drivers in fungal speciation.</title>
        <authorList>
            <consortium name="DOE Joint Genome Institute"/>
            <person name="Vesth T.C."/>
            <person name="Nybo J."/>
            <person name="Theobald S."/>
            <person name="Brandl J."/>
            <person name="Frisvad J.C."/>
            <person name="Nielsen K.F."/>
            <person name="Lyhne E.K."/>
            <person name="Kogle M.E."/>
            <person name="Kuo A."/>
            <person name="Riley R."/>
            <person name="Clum A."/>
            <person name="Nolan M."/>
            <person name="Lipzen A."/>
            <person name="Salamov A."/>
            <person name="Henrissat B."/>
            <person name="Wiebenga A."/>
            <person name="De Vries R.P."/>
            <person name="Grigoriev I.V."/>
            <person name="Mortensen U.H."/>
            <person name="Andersen M.R."/>
            <person name="Baker S.E."/>
        </authorList>
    </citation>
    <scope>NUCLEOTIDE SEQUENCE [LARGE SCALE GENOMIC DNA]</scope>
    <source>
        <strain evidence="1 2">CBS 115572</strain>
    </source>
</reference>
<dbReference type="EMBL" id="MSFK01000005">
    <property type="protein sequence ID" value="PWY93898.1"/>
    <property type="molecule type" value="Genomic_DNA"/>
</dbReference>
<evidence type="ECO:0000313" key="1">
    <source>
        <dbReference type="EMBL" id="PWY93898.1"/>
    </source>
</evidence>
<dbReference type="GeneID" id="37108979"/>
<proteinExistence type="predicted"/>
<gene>
    <name evidence="1" type="ORF">BO94DRAFT_312397</name>
</gene>
<sequence>MQRLRARPSRDGASPGCSPACCLHCLLLLLDSSHSPLQWLRIAATVLCISRLHTPSLLCSLMQWLDVEKYLIRGLQHYTENQALFASDL</sequence>
<organism evidence="1 2">
    <name type="scientific">Aspergillus sclerotioniger CBS 115572</name>
    <dbReference type="NCBI Taxonomy" id="1450535"/>
    <lineage>
        <taxon>Eukaryota</taxon>
        <taxon>Fungi</taxon>
        <taxon>Dikarya</taxon>
        <taxon>Ascomycota</taxon>
        <taxon>Pezizomycotina</taxon>
        <taxon>Eurotiomycetes</taxon>
        <taxon>Eurotiomycetidae</taxon>
        <taxon>Eurotiales</taxon>
        <taxon>Aspergillaceae</taxon>
        <taxon>Aspergillus</taxon>
        <taxon>Aspergillus subgen. Circumdati</taxon>
    </lineage>
</organism>
<comment type="caution">
    <text evidence="1">The sequence shown here is derived from an EMBL/GenBank/DDBJ whole genome shotgun (WGS) entry which is preliminary data.</text>
</comment>
<accession>A0A317XAD7</accession>